<evidence type="ECO:0000313" key="3">
    <source>
        <dbReference type="EMBL" id="KZT56518.1"/>
    </source>
</evidence>
<reference evidence="3 4" key="1">
    <citation type="journal article" date="2016" name="Mol. Biol. Evol.">
        <title>Comparative Genomics of Early-Diverging Mushroom-Forming Fungi Provides Insights into the Origins of Lignocellulose Decay Capabilities.</title>
        <authorList>
            <person name="Nagy L.G."/>
            <person name="Riley R."/>
            <person name="Tritt A."/>
            <person name="Adam C."/>
            <person name="Daum C."/>
            <person name="Floudas D."/>
            <person name="Sun H."/>
            <person name="Yadav J.S."/>
            <person name="Pangilinan J."/>
            <person name="Larsson K.H."/>
            <person name="Matsuura K."/>
            <person name="Barry K."/>
            <person name="Labutti K."/>
            <person name="Kuo R."/>
            <person name="Ohm R.A."/>
            <person name="Bhattacharya S.S."/>
            <person name="Shirouzu T."/>
            <person name="Yoshinaga Y."/>
            <person name="Martin F.M."/>
            <person name="Grigoriev I.V."/>
            <person name="Hibbett D.S."/>
        </authorList>
    </citation>
    <scope>NUCLEOTIDE SEQUENCE [LARGE SCALE GENOMIC DNA]</scope>
    <source>
        <strain evidence="3 4">HHB12733</strain>
    </source>
</reference>
<feature type="compositionally biased region" description="Acidic residues" evidence="1">
    <location>
        <begin position="276"/>
        <end position="296"/>
    </location>
</feature>
<feature type="domain" description="MATH" evidence="2">
    <location>
        <begin position="16"/>
        <end position="159"/>
    </location>
</feature>
<dbReference type="SUPFAM" id="SSF49599">
    <property type="entry name" value="TRAF domain-like"/>
    <property type="match status" value="1"/>
</dbReference>
<dbReference type="Proteomes" id="UP000076842">
    <property type="component" value="Unassembled WGS sequence"/>
</dbReference>
<dbReference type="Gene3D" id="3.30.710.10">
    <property type="entry name" value="Potassium Channel Kv1.1, Chain A"/>
    <property type="match status" value="2"/>
</dbReference>
<dbReference type="InterPro" id="IPR011333">
    <property type="entry name" value="SKP1/BTB/POZ_sf"/>
</dbReference>
<dbReference type="InterPro" id="IPR008974">
    <property type="entry name" value="TRAF-like"/>
</dbReference>
<dbReference type="CDD" id="cd00121">
    <property type="entry name" value="MATH"/>
    <property type="match status" value="1"/>
</dbReference>
<gene>
    <name evidence="3" type="ORF">CALCODRAFT_483880</name>
</gene>
<dbReference type="SUPFAM" id="SSF54695">
    <property type="entry name" value="POZ domain"/>
    <property type="match status" value="1"/>
</dbReference>
<protein>
    <recommendedName>
        <fullName evidence="2">MATH domain-containing protein</fullName>
    </recommendedName>
</protein>
<proteinExistence type="predicted"/>
<dbReference type="InParanoid" id="A0A165FBR6"/>
<dbReference type="Gene3D" id="2.60.210.10">
    <property type="entry name" value="Apoptosis, Tumor Necrosis Factor Receptor Associated Protein 2, Chain A"/>
    <property type="match status" value="1"/>
</dbReference>
<evidence type="ECO:0000256" key="1">
    <source>
        <dbReference type="SAM" id="MobiDB-lite"/>
    </source>
</evidence>
<dbReference type="AlphaFoldDB" id="A0A165FBR6"/>
<feature type="region of interest" description="Disordered" evidence="1">
    <location>
        <begin position="241"/>
        <end position="350"/>
    </location>
</feature>
<dbReference type="EMBL" id="KV423976">
    <property type="protein sequence ID" value="KZT56518.1"/>
    <property type="molecule type" value="Genomic_DNA"/>
</dbReference>
<organism evidence="3 4">
    <name type="scientific">Calocera cornea HHB12733</name>
    <dbReference type="NCBI Taxonomy" id="1353952"/>
    <lineage>
        <taxon>Eukaryota</taxon>
        <taxon>Fungi</taxon>
        <taxon>Dikarya</taxon>
        <taxon>Basidiomycota</taxon>
        <taxon>Agaricomycotina</taxon>
        <taxon>Dacrymycetes</taxon>
        <taxon>Dacrymycetales</taxon>
        <taxon>Dacrymycetaceae</taxon>
        <taxon>Calocera</taxon>
    </lineage>
</organism>
<dbReference type="PANTHER" id="PTHR24413">
    <property type="entry name" value="SPECKLE-TYPE POZ PROTEIN"/>
    <property type="match status" value="1"/>
</dbReference>
<dbReference type="PROSITE" id="PS50144">
    <property type="entry name" value="MATH"/>
    <property type="match status" value="1"/>
</dbReference>
<dbReference type="OrthoDB" id="6359816at2759"/>
<dbReference type="InterPro" id="IPR002083">
    <property type="entry name" value="MATH/TRAF_dom"/>
</dbReference>
<dbReference type="Pfam" id="PF22486">
    <property type="entry name" value="MATH_2"/>
    <property type="match status" value="1"/>
</dbReference>
<dbReference type="STRING" id="1353952.A0A165FBR6"/>
<name>A0A165FBR6_9BASI</name>
<evidence type="ECO:0000259" key="2">
    <source>
        <dbReference type="PROSITE" id="PS50144"/>
    </source>
</evidence>
<accession>A0A165FBR6</accession>
<keyword evidence="4" id="KW-1185">Reference proteome</keyword>
<sequence length="569" mass="62608">MERRDASYNEYLESNTITLEWTLRGLKALFESSKGDTKSKVTRSVKFGGGRWQILFYPNSGVTSDGGGYVSLYLSCEPTAEEKAAAINGKWVREGLYKFSFELRNVNKGTCFNTKEAVDHAFSHQTANWGWAQFAKREAVYYSPNAVRLQDAFLIICTITSSPTPPVPPSTIPRQLVPRDLLSAVGAMLDDPAYSDVEFVLPARGGGGRSRRIWANRKLLSRAEYFATMFSSDFAEGMQAGNDHSLSIGQSDSPTQQPDDDDVPDLTGAFVTGYPDDSDEEDGDMDDSASEAEFDVSESGGETTAVPAEPSENGQDEGVDVPGTASVPEPSRTSKKRKLSHTAHQPAGPPKTRVIVHDVAYATYKAFLYYLYTDSIVFAPLSSNFLLSIPLQDGESSVRTSASSASLGLLAKYCEGQSTVKTLSSQAATSYLEGSKTRKAWVAEWQVSNPGRPGPCSAKAIYRLADKLDLHDLKARAFQHITKSLTITNVPYEIFSSFSAHFDEVRKVEVDFFLSHWEEIKGSDAMRHIFQQIRNGRHPGFEDVWPYIVTNLIYKPSNIETASGDAPES</sequence>
<evidence type="ECO:0000313" key="4">
    <source>
        <dbReference type="Proteomes" id="UP000076842"/>
    </source>
</evidence>